<feature type="transmembrane region" description="Helical" evidence="2">
    <location>
        <begin position="223"/>
        <end position="246"/>
    </location>
</feature>
<keyword evidence="2" id="KW-0812">Transmembrane</keyword>
<feature type="region of interest" description="Disordered" evidence="1">
    <location>
        <begin position="70"/>
        <end position="89"/>
    </location>
</feature>
<feature type="non-terminal residue" evidence="3">
    <location>
        <position position="275"/>
    </location>
</feature>
<feature type="transmembrane region" description="Helical" evidence="2">
    <location>
        <begin position="182"/>
        <end position="202"/>
    </location>
</feature>
<protein>
    <submittedName>
        <fullName evidence="3">Uncharacterized protein</fullName>
    </submittedName>
</protein>
<proteinExistence type="predicted"/>
<feature type="transmembrane region" description="Helical" evidence="2">
    <location>
        <begin position="156"/>
        <end position="176"/>
    </location>
</feature>
<keyword evidence="2" id="KW-1133">Transmembrane helix</keyword>
<keyword evidence="4" id="KW-1185">Reference proteome</keyword>
<gene>
    <name evidence="3" type="ORF">PCOR1329_LOCUS38679</name>
</gene>
<evidence type="ECO:0000256" key="1">
    <source>
        <dbReference type="SAM" id="MobiDB-lite"/>
    </source>
</evidence>
<evidence type="ECO:0000313" key="3">
    <source>
        <dbReference type="EMBL" id="CAK0844613.1"/>
    </source>
</evidence>
<feature type="transmembrane region" description="Helical" evidence="2">
    <location>
        <begin position="37"/>
        <end position="59"/>
    </location>
</feature>
<sequence length="275" mass="28806">MLVSTGIAVALQHGLNYHFVALHELRNHAWKVPVSVLSWNLTCMQVYNLFLALSFLAAACTVGRRGAEFAEGAGPEPTQGEPDPERAALGDRPARNPAAHLLLVCSTFVMALSYSRKALGWWPDGPAGMQGSCAARAVAAPLLAAGLGLASGRGCVYCAPAVAVSAATWALAFASLGPARPVVHWVLFAFAAVSFSLFCRLAENMAMNPRLSNTAQGAMRLPVDCISTFGTILIFQMLAQVGIGWLSEESAAAPPVQSIGSQVFAGFADVMLFGG</sequence>
<keyword evidence="2" id="KW-0472">Membrane</keyword>
<accession>A0ABN9TFP7</accession>
<dbReference type="EMBL" id="CAUYUJ010014679">
    <property type="protein sequence ID" value="CAK0844613.1"/>
    <property type="molecule type" value="Genomic_DNA"/>
</dbReference>
<organism evidence="3 4">
    <name type="scientific">Prorocentrum cordatum</name>
    <dbReference type="NCBI Taxonomy" id="2364126"/>
    <lineage>
        <taxon>Eukaryota</taxon>
        <taxon>Sar</taxon>
        <taxon>Alveolata</taxon>
        <taxon>Dinophyceae</taxon>
        <taxon>Prorocentrales</taxon>
        <taxon>Prorocentraceae</taxon>
        <taxon>Prorocentrum</taxon>
    </lineage>
</organism>
<name>A0ABN9TFP7_9DINO</name>
<reference evidence="3" key="1">
    <citation type="submission" date="2023-10" db="EMBL/GenBank/DDBJ databases">
        <authorList>
            <person name="Chen Y."/>
            <person name="Shah S."/>
            <person name="Dougan E. K."/>
            <person name="Thang M."/>
            <person name="Chan C."/>
        </authorList>
    </citation>
    <scope>NUCLEOTIDE SEQUENCE [LARGE SCALE GENOMIC DNA]</scope>
</reference>
<evidence type="ECO:0000256" key="2">
    <source>
        <dbReference type="SAM" id="Phobius"/>
    </source>
</evidence>
<dbReference type="Proteomes" id="UP001189429">
    <property type="component" value="Unassembled WGS sequence"/>
</dbReference>
<comment type="caution">
    <text evidence="3">The sequence shown here is derived from an EMBL/GenBank/DDBJ whole genome shotgun (WGS) entry which is preliminary data.</text>
</comment>
<evidence type="ECO:0000313" key="4">
    <source>
        <dbReference type="Proteomes" id="UP001189429"/>
    </source>
</evidence>